<evidence type="ECO:0000313" key="2">
    <source>
        <dbReference type="EMBL" id="GMI07298.1"/>
    </source>
</evidence>
<proteinExistence type="predicted"/>
<reference evidence="3" key="1">
    <citation type="journal article" date="2023" name="Commun. Biol.">
        <title>Genome analysis of Parmales, the sister group of diatoms, reveals the evolutionary specialization of diatoms from phago-mixotrophs to photoautotrophs.</title>
        <authorList>
            <person name="Ban H."/>
            <person name="Sato S."/>
            <person name="Yoshikawa S."/>
            <person name="Yamada K."/>
            <person name="Nakamura Y."/>
            <person name="Ichinomiya M."/>
            <person name="Sato N."/>
            <person name="Blanc-Mathieu R."/>
            <person name="Endo H."/>
            <person name="Kuwata A."/>
            <person name="Ogata H."/>
        </authorList>
    </citation>
    <scope>NUCLEOTIDE SEQUENCE [LARGE SCALE GENOMIC DNA]</scope>
    <source>
        <strain evidence="3">NIES 3700</strain>
    </source>
</reference>
<feature type="region of interest" description="Disordered" evidence="1">
    <location>
        <begin position="79"/>
        <end position="162"/>
    </location>
</feature>
<keyword evidence="3" id="KW-1185">Reference proteome</keyword>
<feature type="compositionally biased region" description="Low complexity" evidence="1">
    <location>
        <begin position="124"/>
        <end position="137"/>
    </location>
</feature>
<evidence type="ECO:0000313" key="3">
    <source>
        <dbReference type="Proteomes" id="UP001165122"/>
    </source>
</evidence>
<accession>A0A9W7FAE4</accession>
<dbReference type="Proteomes" id="UP001165122">
    <property type="component" value="Unassembled WGS sequence"/>
</dbReference>
<sequence>MSKIETDLFNQSATMAWNIRSATDEATMFSVPQCEPDSSELTKKMSITMLSNLLSNKTLCHNKDLFLAAMQEATDSIIGQSEGLPPNRFGRQGGGGGGIDFAVPPKIDTTLRNISTHHSPPRARPSSTTSSASSSSQPPIPPPLKIPLHHLSPLNKTASGPKAKEELVSEFAKLRSEKIKAIHAAKERDIAWKTPILTVYEEEEDIMSPAPTYESTLSSTSIESLLTSPQLSTLKSIFTTLSPRGESVASRTLLSTVHRSRSLRGVFGEVVIDEVCGVLRSLKGKEVTWAELLCFVVNPRGDEGFPVGGIDTGVSLDLSGMKLSGMVR</sequence>
<gene>
    <name evidence="2" type="ORF">TrLO_g6107</name>
</gene>
<name>A0A9W7FAE4_9STRA</name>
<evidence type="ECO:0000256" key="1">
    <source>
        <dbReference type="SAM" id="MobiDB-lite"/>
    </source>
</evidence>
<dbReference type="AlphaFoldDB" id="A0A9W7FAE4"/>
<comment type="caution">
    <text evidence="2">The sequence shown here is derived from an EMBL/GenBank/DDBJ whole genome shotgun (WGS) entry which is preliminary data.</text>
</comment>
<dbReference type="OrthoDB" id="200609at2759"/>
<organism evidence="2 3">
    <name type="scientific">Triparma laevis f. longispina</name>
    <dbReference type="NCBI Taxonomy" id="1714387"/>
    <lineage>
        <taxon>Eukaryota</taxon>
        <taxon>Sar</taxon>
        <taxon>Stramenopiles</taxon>
        <taxon>Ochrophyta</taxon>
        <taxon>Bolidophyceae</taxon>
        <taxon>Parmales</taxon>
        <taxon>Triparmaceae</taxon>
        <taxon>Triparma</taxon>
    </lineage>
</organism>
<dbReference type="EMBL" id="BRXW01000110">
    <property type="protein sequence ID" value="GMI07298.1"/>
    <property type="molecule type" value="Genomic_DNA"/>
</dbReference>
<protein>
    <submittedName>
        <fullName evidence="2">Uncharacterized protein</fullName>
    </submittedName>
</protein>